<dbReference type="Gene3D" id="1.10.287.1890">
    <property type="match status" value="1"/>
</dbReference>
<accession>A0A9J6ZEI4</accession>
<dbReference type="GO" id="GO:0160105">
    <property type="term" value="F:tRNA (adenine(22)-N1)-methyltransferase activity"/>
    <property type="evidence" value="ECO:0007669"/>
    <property type="project" value="InterPro"/>
</dbReference>
<dbReference type="EMBL" id="CP097899">
    <property type="protein sequence ID" value="URN94304.1"/>
    <property type="molecule type" value="Genomic_DNA"/>
</dbReference>
<evidence type="ECO:0000313" key="2">
    <source>
        <dbReference type="Proteomes" id="UP001056756"/>
    </source>
</evidence>
<dbReference type="Pfam" id="PF04816">
    <property type="entry name" value="TrmK"/>
    <property type="match status" value="1"/>
</dbReference>
<dbReference type="PANTHER" id="PTHR38451">
    <property type="entry name" value="TRNA (ADENINE(22)-N(1))-METHYLTRANSFERASE"/>
    <property type="match status" value="1"/>
</dbReference>
<dbReference type="InterPro" id="IPR006901">
    <property type="entry name" value="TrmK"/>
</dbReference>
<dbReference type="InterPro" id="IPR029063">
    <property type="entry name" value="SAM-dependent_MTases_sf"/>
</dbReference>
<organism evidence="1 2">
    <name type="scientific">Candidatus Pristimantibacillus lignocellulolyticus</name>
    <dbReference type="NCBI Taxonomy" id="2994561"/>
    <lineage>
        <taxon>Bacteria</taxon>
        <taxon>Bacillati</taxon>
        <taxon>Bacillota</taxon>
        <taxon>Bacilli</taxon>
        <taxon>Bacillales</taxon>
        <taxon>Paenibacillaceae</taxon>
        <taxon>Candidatus Pristimantibacillus</taxon>
    </lineage>
</organism>
<dbReference type="Gene3D" id="3.40.50.150">
    <property type="entry name" value="Vaccinia Virus protein VP39"/>
    <property type="match status" value="1"/>
</dbReference>
<dbReference type="SUPFAM" id="SSF53335">
    <property type="entry name" value="S-adenosyl-L-methionine-dependent methyltransferases"/>
    <property type="match status" value="1"/>
</dbReference>
<protein>
    <submittedName>
        <fullName evidence="1">Class I SAM-dependent methyltransferase</fullName>
    </submittedName>
</protein>
<dbReference type="PANTHER" id="PTHR38451:SF1">
    <property type="entry name" value="TRNA (ADENINE(22)-N(1))-METHYLTRANSFERASE"/>
    <property type="match status" value="1"/>
</dbReference>
<dbReference type="KEGG" id="plig:NAG76_21190"/>
<gene>
    <name evidence="1" type="ORF">NAG76_21190</name>
</gene>
<sequence>MILLSKRLQTVANYITVGNKVADIGSDHALLPVYLIQSAKCPSAIAGELNEGPWQAAHKQIANAGLNEKIEARRGNGLAVITPNEVDTVTICGMGGVLMSDILEEGLQAGKLEGVKELVLQPNVGEDTVRRWLVLNHWALIDEIIIEEDGKIYEVLYAIKSVEAEHHNKQLFSGSHMSLPYSEAINETIMFRMGPHLMPKRDHVLRKKWQSELQKLDYIMTSLQQSSLDSAKTKLEATEQEKNQISEVLEWLFTDKQ</sequence>
<dbReference type="AlphaFoldDB" id="A0A9J6ZEI4"/>
<dbReference type="PIRSF" id="PIRSF018637">
    <property type="entry name" value="TrmK"/>
    <property type="match status" value="1"/>
</dbReference>
<proteinExistence type="predicted"/>
<evidence type="ECO:0000313" key="1">
    <source>
        <dbReference type="EMBL" id="URN94304.1"/>
    </source>
</evidence>
<reference evidence="1" key="1">
    <citation type="submission" date="2022-05" db="EMBL/GenBank/DDBJ databases">
        <title>Novel bacterial taxa in a minimal lignocellulolytic consortium and its capacity to transform plastics disclosed by genome-resolved metagenomics.</title>
        <authorList>
            <person name="Rodriguez C.A.D."/>
            <person name="Diaz-Garcia L."/>
            <person name="Herrera K."/>
            <person name="Tarazona N.A."/>
            <person name="Sproer C."/>
            <person name="Overmann J."/>
            <person name="Jimenez D.J."/>
        </authorList>
    </citation>
    <scope>NUCLEOTIDE SEQUENCE</scope>
    <source>
        <strain evidence="1">MAG5</strain>
    </source>
</reference>
<dbReference type="GO" id="GO:0032259">
    <property type="term" value="P:methylation"/>
    <property type="evidence" value="ECO:0007669"/>
    <property type="project" value="UniProtKB-KW"/>
</dbReference>
<keyword evidence="1" id="KW-0489">Methyltransferase</keyword>
<dbReference type="Proteomes" id="UP001056756">
    <property type="component" value="Chromosome"/>
</dbReference>
<keyword evidence="1" id="KW-0808">Transferase</keyword>
<name>A0A9J6ZEI4_9BACL</name>